<gene>
    <name evidence="2" type="ORF">GCM10022419_081210</name>
</gene>
<evidence type="ECO:0008006" key="4">
    <source>
        <dbReference type="Google" id="ProtNLM"/>
    </source>
</evidence>
<organism evidence="2 3">
    <name type="scientific">Nonomuraea rosea</name>
    <dbReference type="NCBI Taxonomy" id="638574"/>
    <lineage>
        <taxon>Bacteria</taxon>
        <taxon>Bacillati</taxon>
        <taxon>Actinomycetota</taxon>
        <taxon>Actinomycetes</taxon>
        <taxon>Streptosporangiales</taxon>
        <taxon>Streptosporangiaceae</taxon>
        <taxon>Nonomuraea</taxon>
    </lineage>
</organism>
<dbReference type="Proteomes" id="UP001500630">
    <property type="component" value="Unassembled WGS sequence"/>
</dbReference>
<dbReference type="RefSeq" id="WP_345570432.1">
    <property type="nucleotide sequence ID" value="NZ_BAABDQ010000023.1"/>
</dbReference>
<name>A0ABP6YP54_9ACTN</name>
<protein>
    <recommendedName>
        <fullName evidence="4">DUF2795 domain-containing protein</fullName>
    </recommendedName>
</protein>
<comment type="caution">
    <text evidence="2">The sequence shown here is derived from an EMBL/GenBank/DDBJ whole genome shotgun (WGS) entry which is preliminary data.</text>
</comment>
<evidence type="ECO:0000256" key="1">
    <source>
        <dbReference type="SAM" id="MobiDB-lite"/>
    </source>
</evidence>
<proteinExistence type="predicted"/>
<sequence length="75" mass="8398">MARACDDLADDLEAGHLPIPRRFAEEPALHPALSEEAPSILEQKEDIEDELHTSLPTHAGDYDVTPRNPERGDRR</sequence>
<feature type="region of interest" description="Disordered" evidence="1">
    <location>
        <begin position="27"/>
        <end position="75"/>
    </location>
</feature>
<accession>A0ABP6YP54</accession>
<evidence type="ECO:0000313" key="3">
    <source>
        <dbReference type="Proteomes" id="UP001500630"/>
    </source>
</evidence>
<evidence type="ECO:0000313" key="2">
    <source>
        <dbReference type="EMBL" id="GAA3586735.1"/>
    </source>
</evidence>
<keyword evidence="3" id="KW-1185">Reference proteome</keyword>
<reference evidence="3" key="1">
    <citation type="journal article" date="2019" name="Int. J. Syst. Evol. Microbiol.">
        <title>The Global Catalogue of Microorganisms (GCM) 10K type strain sequencing project: providing services to taxonomists for standard genome sequencing and annotation.</title>
        <authorList>
            <consortium name="The Broad Institute Genomics Platform"/>
            <consortium name="The Broad Institute Genome Sequencing Center for Infectious Disease"/>
            <person name="Wu L."/>
            <person name="Ma J."/>
        </authorList>
    </citation>
    <scope>NUCLEOTIDE SEQUENCE [LARGE SCALE GENOMIC DNA]</scope>
    <source>
        <strain evidence="3">JCM 17326</strain>
    </source>
</reference>
<dbReference type="EMBL" id="BAABDQ010000023">
    <property type="protein sequence ID" value="GAA3586735.1"/>
    <property type="molecule type" value="Genomic_DNA"/>
</dbReference>